<keyword evidence="2" id="KW-1133">Transmembrane helix</keyword>
<feature type="transmembrane region" description="Helical" evidence="2">
    <location>
        <begin position="265"/>
        <end position="286"/>
    </location>
</feature>
<gene>
    <name evidence="3" type="ORF">BCR33DRAFT_717654</name>
</gene>
<keyword evidence="2" id="KW-0812">Transmembrane</keyword>
<keyword evidence="4" id="KW-1185">Reference proteome</keyword>
<dbReference type="OrthoDB" id="2114793at2759"/>
<feature type="compositionally biased region" description="Polar residues" evidence="1">
    <location>
        <begin position="295"/>
        <end position="305"/>
    </location>
</feature>
<reference evidence="3 4" key="1">
    <citation type="submission" date="2016-07" db="EMBL/GenBank/DDBJ databases">
        <title>Pervasive Adenine N6-methylation of Active Genes in Fungi.</title>
        <authorList>
            <consortium name="DOE Joint Genome Institute"/>
            <person name="Mondo S.J."/>
            <person name="Dannebaum R.O."/>
            <person name="Kuo R.C."/>
            <person name="Labutti K."/>
            <person name="Haridas S."/>
            <person name="Kuo A."/>
            <person name="Salamov A."/>
            <person name="Ahrendt S.R."/>
            <person name="Lipzen A."/>
            <person name="Sullivan W."/>
            <person name="Andreopoulos W.B."/>
            <person name="Clum A."/>
            <person name="Lindquist E."/>
            <person name="Daum C."/>
            <person name="Ramamoorthy G.K."/>
            <person name="Gryganskyi A."/>
            <person name="Culley D."/>
            <person name="Magnuson J.K."/>
            <person name="James T.Y."/>
            <person name="O'Malley M.A."/>
            <person name="Stajich J.E."/>
            <person name="Spatafora J.W."/>
            <person name="Visel A."/>
            <person name="Grigoriev I.V."/>
        </authorList>
    </citation>
    <scope>NUCLEOTIDE SEQUENCE [LARGE SCALE GENOMIC DNA]</scope>
    <source>
        <strain evidence="3 4">JEL800</strain>
    </source>
</reference>
<evidence type="ECO:0000313" key="4">
    <source>
        <dbReference type="Proteomes" id="UP000193642"/>
    </source>
</evidence>
<feature type="region of interest" description="Disordered" evidence="1">
    <location>
        <begin position="295"/>
        <end position="335"/>
    </location>
</feature>
<protein>
    <submittedName>
        <fullName evidence="3">Uncharacterized protein</fullName>
    </submittedName>
</protein>
<organism evidence="3 4">
    <name type="scientific">Rhizoclosmatium globosum</name>
    <dbReference type="NCBI Taxonomy" id="329046"/>
    <lineage>
        <taxon>Eukaryota</taxon>
        <taxon>Fungi</taxon>
        <taxon>Fungi incertae sedis</taxon>
        <taxon>Chytridiomycota</taxon>
        <taxon>Chytridiomycota incertae sedis</taxon>
        <taxon>Chytridiomycetes</taxon>
        <taxon>Chytridiales</taxon>
        <taxon>Chytriomycetaceae</taxon>
        <taxon>Rhizoclosmatium</taxon>
    </lineage>
</organism>
<proteinExistence type="predicted"/>
<sequence length="335" mass="37621">MSFLPSYQPLSSLKALRLNRAFSNSSTGPALQLQTHSFDPVPLTAFILGFALENSFQGLILFSVKTYNEKDKKKRLKAVLVLMAVFNVISVIYNALFLYSFYLDAESCYLADLLIDVVSHSYYVVFDLFMLYKTYAVSGFQTWFIPIAAIGVIHRAVWGVADCILSFGAWNGHSCAFSQNPVTGIGASAADILCDSVSTVFSVWFCRLRMIECFALPGGVGQNVAKLFVILAQENILRSIIVLIINGIMIWVNSPSFHGNESVVLLMYAIQSYVFSRLLNLEWLWMKERTKAQLNRSQSHGQSNKSETHIVQGGKDGQQHSSQQKSREEKHRDER</sequence>
<feature type="compositionally biased region" description="Basic and acidic residues" evidence="1">
    <location>
        <begin position="325"/>
        <end position="335"/>
    </location>
</feature>
<dbReference type="AlphaFoldDB" id="A0A1Y2C932"/>
<evidence type="ECO:0000313" key="3">
    <source>
        <dbReference type="EMBL" id="ORY43446.1"/>
    </source>
</evidence>
<feature type="transmembrane region" description="Helical" evidence="2">
    <location>
        <begin position="76"/>
        <end position="101"/>
    </location>
</feature>
<evidence type="ECO:0000256" key="2">
    <source>
        <dbReference type="SAM" id="Phobius"/>
    </source>
</evidence>
<feature type="transmembrane region" description="Helical" evidence="2">
    <location>
        <begin position="43"/>
        <end position="64"/>
    </location>
</feature>
<accession>A0A1Y2C932</accession>
<name>A0A1Y2C932_9FUNG</name>
<dbReference type="Proteomes" id="UP000193642">
    <property type="component" value="Unassembled WGS sequence"/>
</dbReference>
<feature type="transmembrane region" description="Helical" evidence="2">
    <location>
        <begin position="236"/>
        <end position="253"/>
    </location>
</feature>
<dbReference type="EMBL" id="MCGO01000025">
    <property type="protein sequence ID" value="ORY43446.1"/>
    <property type="molecule type" value="Genomic_DNA"/>
</dbReference>
<keyword evidence="2" id="KW-0472">Membrane</keyword>
<evidence type="ECO:0000256" key="1">
    <source>
        <dbReference type="SAM" id="MobiDB-lite"/>
    </source>
</evidence>
<comment type="caution">
    <text evidence="3">The sequence shown here is derived from an EMBL/GenBank/DDBJ whole genome shotgun (WGS) entry which is preliminary data.</text>
</comment>